<evidence type="ECO:0000313" key="2">
    <source>
        <dbReference type="EMBL" id="OSK92675.1"/>
    </source>
</evidence>
<dbReference type="AlphaFoldDB" id="A0A1X3IX77"/>
<sequence>MNDIISIISLLSIYIFGLAVIAYTFTDTGRTANQRKYEKKLKEAILYGEFKNNDIYLLATRWSVRHEDIEKTLLFIFNDFLTDKNCHSHHCTRIRELIEWHDQHAPLSDLPDDIKLQLQHILRLSGTCEPEVISLTKSLHDIYNSSQKKAKRVRIINFVLGTISVASFCITLYEILSK</sequence>
<evidence type="ECO:0000256" key="1">
    <source>
        <dbReference type="SAM" id="Phobius"/>
    </source>
</evidence>
<keyword evidence="1" id="KW-0472">Membrane</keyword>
<keyword evidence="1" id="KW-0812">Transmembrane</keyword>
<proteinExistence type="predicted"/>
<dbReference type="RefSeq" id="WP_085453200.1">
    <property type="nucleotide sequence ID" value="NZ_ADIZ01000031.1"/>
</dbReference>
<evidence type="ECO:0000313" key="3">
    <source>
        <dbReference type="Proteomes" id="UP000193942"/>
    </source>
</evidence>
<accession>A0A1X3IX77</accession>
<feature type="transmembrane region" description="Helical" evidence="1">
    <location>
        <begin position="6"/>
        <end position="26"/>
    </location>
</feature>
<gene>
    <name evidence="2" type="ORF">ECXG_01186</name>
</gene>
<name>A0A1X3IX77_ECOLX</name>
<reference evidence="2 3" key="1">
    <citation type="submission" date="2010-04" db="EMBL/GenBank/DDBJ databases">
        <title>The Genome Sequence of Escherichia coli TA447.</title>
        <authorList>
            <consortium name="The Broad Institute Genome Sequencing Platform"/>
            <consortium name="The Broad Institute Genome Sequencing Center for Infectious Disease"/>
            <person name="Feldgarden M."/>
            <person name="Gordon D.M."/>
            <person name="Johnson J.R."/>
            <person name="Johnston B.D."/>
            <person name="Young S."/>
            <person name="Zeng Q."/>
            <person name="Koehrsen M."/>
            <person name="Alvarado L."/>
            <person name="Berlin A.M."/>
            <person name="Borenstein D."/>
            <person name="Chapman S.B."/>
            <person name="Chen Z."/>
            <person name="Engels R."/>
            <person name="Freedman E."/>
            <person name="Gellesch M."/>
            <person name="Goldberg J."/>
            <person name="Griggs A."/>
            <person name="Gujja S."/>
            <person name="Heilman E.R."/>
            <person name="Heiman D.I."/>
            <person name="Hepburn T.A."/>
            <person name="Howarth C."/>
            <person name="Jen D."/>
            <person name="Larson L."/>
            <person name="Mehta T."/>
            <person name="Park D."/>
            <person name="Pearson M."/>
            <person name="Richards J."/>
            <person name="Roberts A."/>
            <person name="Saif S."/>
            <person name="Shea T.D."/>
            <person name="Shenoy N."/>
            <person name="Sisk P."/>
            <person name="Stolte C."/>
            <person name="Sykes S.N."/>
            <person name="Walk T."/>
            <person name="White J."/>
            <person name="Yandava C."/>
            <person name="Haas B."/>
            <person name="Henn M.R."/>
            <person name="Nusbaum C."/>
            <person name="Birren B."/>
        </authorList>
    </citation>
    <scope>NUCLEOTIDE SEQUENCE [LARGE SCALE GENOMIC DNA]</scope>
    <source>
        <strain evidence="2 3">TA447</strain>
    </source>
</reference>
<dbReference type="EMBL" id="ADIZ01000031">
    <property type="protein sequence ID" value="OSK92675.1"/>
    <property type="molecule type" value="Genomic_DNA"/>
</dbReference>
<keyword evidence="1" id="KW-1133">Transmembrane helix</keyword>
<dbReference type="Proteomes" id="UP000193942">
    <property type="component" value="Unassembled WGS sequence"/>
</dbReference>
<feature type="transmembrane region" description="Helical" evidence="1">
    <location>
        <begin position="155"/>
        <end position="176"/>
    </location>
</feature>
<comment type="caution">
    <text evidence="2">The sequence shown here is derived from an EMBL/GenBank/DDBJ whole genome shotgun (WGS) entry which is preliminary data.</text>
</comment>
<protein>
    <submittedName>
        <fullName evidence="2">Putative membrane protein</fullName>
    </submittedName>
</protein>
<organism evidence="2 3">
    <name type="scientific">Escherichia coli TA447</name>
    <dbReference type="NCBI Taxonomy" id="656447"/>
    <lineage>
        <taxon>Bacteria</taxon>
        <taxon>Pseudomonadati</taxon>
        <taxon>Pseudomonadota</taxon>
        <taxon>Gammaproteobacteria</taxon>
        <taxon>Enterobacterales</taxon>
        <taxon>Enterobacteriaceae</taxon>
        <taxon>Escherichia</taxon>
    </lineage>
</organism>